<dbReference type="CDD" id="cd13707">
    <property type="entry name" value="PBP2_BvgS_D2"/>
    <property type="match status" value="1"/>
</dbReference>
<dbReference type="InterPro" id="IPR049871">
    <property type="entry name" value="BvgS-like_periplasmic2"/>
</dbReference>
<dbReference type="Proteomes" id="UP000186756">
    <property type="component" value="Unassembled WGS sequence"/>
</dbReference>
<comment type="catalytic activity">
    <reaction evidence="1">
        <text>ATP + protein L-histidine = ADP + protein N-phospho-L-histidine.</text>
        <dbReference type="EC" id="2.7.13.3"/>
    </reaction>
</comment>
<dbReference type="InterPro" id="IPR036097">
    <property type="entry name" value="HisK_dim/P_sf"/>
</dbReference>
<keyword evidence="5" id="KW-0997">Cell inner membrane</keyword>
<organism evidence="25 27">
    <name type="scientific">Pseudomonas reinekei</name>
    <dbReference type="NCBI Taxonomy" id="395598"/>
    <lineage>
        <taxon>Bacteria</taxon>
        <taxon>Pseudomonadati</taxon>
        <taxon>Pseudomonadota</taxon>
        <taxon>Gammaproteobacteria</taxon>
        <taxon>Pseudomonadales</taxon>
        <taxon>Pseudomonadaceae</taxon>
        <taxon>Pseudomonas</taxon>
    </lineage>
</organism>
<keyword evidence="15 19" id="KW-0472">Membrane</keyword>
<evidence type="ECO:0000256" key="7">
    <source>
        <dbReference type="ARBA" id="ARBA00022679"/>
    </source>
</evidence>
<evidence type="ECO:0000313" key="26">
    <source>
        <dbReference type="Proteomes" id="UP000186756"/>
    </source>
</evidence>
<dbReference type="GO" id="GO:0000155">
    <property type="term" value="F:phosphorelay sensor kinase activity"/>
    <property type="evidence" value="ECO:0007669"/>
    <property type="project" value="InterPro"/>
</dbReference>
<evidence type="ECO:0000256" key="19">
    <source>
        <dbReference type="SAM" id="Phobius"/>
    </source>
</evidence>
<dbReference type="InterPro" id="IPR004358">
    <property type="entry name" value="Sig_transdc_His_kin-like_C"/>
</dbReference>
<dbReference type="InterPro" id="IPR008207">
    <property type="entry name" value="Sig_transdc_His_kin_Hpt_dom"/>
</dbReference>
<dbReference type="InterPro" id="IPR001638">
    <property type="entry name" value="Solute-binding_3/MltF_N"/>
</dbReference>
<sequence>MNTLRCLNDLKNLLLLGLGLWASVVGAEPQTLTLLGRSFMEGATAGLTTADARWLQQKGRLVLAVSAPDYPPFDITATGYALEGVTADYAGLLKQLLQVEVEVQRYASRDEAIRALMQGAVDMLGTANSYEAQDPRLLMSSAYAVDQPVLVTRTDSAQALDPQLAGKRLAMLYHYLPEHAVQQVYPRAQVELFPSTLGAVGAVAFGQADVYLGDAISAHYLISKNYLNNVQLADFSPLESGRFAFAIPRDNPTLLRIVNQALSAITANEQMNILRRWGASGVSMPGTQSLQLSAAEQRWLDRHPRVSVAINDNIPPITFIDSEGKYRGIGVDVLAKISLRTGLQFDIRPMQSVAQMMTAIKSGEVDVLAGIGLSSRREEDLMFTRAFLTSPSVLVTRVAPDSPRTLDDLAGKTLALTPGNIAGDFIRQYFPLIRCIDAPFSADAMEMVAQGKADAGINSLISARYLISRQYRDRLQVISTVGVDPARSTLATSRDATQLHSILDKALLSIPPEEIDELILPWRNDLMVEQSYWLRHRQSIFQAFAVAGALLLLAVAWIAWQRRQIRQRQQLLAQLQDAKDAADEANRAKTTFLATMSHEIRTPMNALLGMLELATKRADEGVTDRAAIEVASDAGQQLLGLIGDILDIARIESGHLSLTPERANLRQLVVSVCRVFEGLAQQKNLRWRVELDERSDCDVLIDPTRFKQVLSNLLSNAIKFTPVGEVSLTLQLVPTSSERLTLSLRIEDSGIGISRLDQQRLFSPFVQAGNSQQSARQGSGLGLVISRTLCEMMGGRLQLDSVLGCGTRVDISLELLPLPALPALEVREHDDPSPGRALLILVVDDYPANRLLLSRQLSYLGHQVLEAEDGRQGFKLWLEHELDLVITDCNMPVASGYELAGAIRDEERFQCGTPILILGFTANAQPEEKLRCIEAGMDDCLFKPIRLGDLSRWLAERFGHLAARAVEQRSSSEFDVSGLASYVGADNELIAELLRDVVATNRDDRARLLQAHGTGNYPDLRDLAHRIKGGAQMVRAQALVACCEQLERACAEGRASLIDVAVEQLQQAMTRLDRSLEGRCD</sequence>
<gene>
    <name evidence="24" type="ORF">BVK86_20855</name>
    <name evidence="23" type="ORF">F7R15_19895</name>
    <name evidence="25" type="ORF">SAMN04490202_4506</name>
</gene>
<proteinExistence type="predicted"/>
<evidence type="ECO:0000259" key="20">
    <source>
        <dbReference type="PROSITE" id="PS50109"/>
    </source>
</evidence>
<keyword evidence="8 19" id="KW-0812">Transmembrane</keyword>
<dbReference type="PANTHER" id="PTHR43047">
    <property type="entry name" value="TWO-COMPONENT HISTIDINE PROTEIN KINASE"/>
    <property type="match status" value="1"/>
</dbReference>
<dbReference type="GO" id="GO:0009927">
    <property type="term" value="F:histidine phosphotransfer kinase activity"/>
    <property type="evidence" value="ECO:0007669"/>
    <property type="project" value="TreeGrafter"/>
</dbReference>
<evidence type="ECO:0000256" key="16">
    <source>
        <dbReference type="PROSITE-ProRule" id="PRU00110"/>
    </source>
</evidence>
<evidence type="ECO:0000259" key="21">
    <source>
        <dbReference type="PROSITE" id="PS50110"/>
    </source>
</evidence>
<evidence type="ECO:0000256" key="10">
    <source>
        <dbReference type="ARBA" id="ARBA00022741"/>
    </source>
</evidence>
<dbReference type="PROSITE" id="PS50109">
    <property type="entry name" value="HIS_KIN"/>
    <property type="match status" value="1"/>
</dbReference>
<keyword evidence="9" id="KW-0732">Signal</keyword>
<dbReference type="InterPro" id="IPR049870">
    <property type="entry name" value="BvgS-like_periplasmic1"/>
</dbReference>
<dbReference type="SUPFAM" id="SSF52172">
    <property type="entry name" value="CheY-like"/>
    <property type="match status" value="1"/>
</dbReference>
<evidence type="ECO:0000313" key="27">
    <source>
        <dbReference type="Proteomes" id="UP000198549"/>
    </source>
</evidence>
<dbReference type="Gene3D" id="3.40.190.10">
    <property type="entry name" value="Periplasmic binding protein-like II"/>
    <property type="match status" value="4"/>
</dbReference>
<dbReference type="InterPro" id="IPR001789">
    <property type="entry name" value="Sig_transdc_resp-reg_receiver"/>
</dbReference>
<dbReference type="Gene3D" id="3.40.50.2300">
    <property type="match status" value="1"/>
</dbReference>
<dbReference type="GO" id="GO:0005886">
    <property type="term" value="C:plasma membrane"/>
    <property type="evidence" value="ECO:0007669"/>
    <property type="project" value="UniProtKB-SubCell"/>
</dbReference>
<dbReference type="InterPro" id="IPR003594">
    <property type="entry name" value="HATPase_dom"/>
</dbReference>
<evidence type="ECO:0000313" key="24">
    <source>
        <dbReference type="EMBL" id="OLU00652.1"/>
    </source>
</evidence>
<dbReference type="InterPro" id="IPR036890">
    <property type="entry name" value="HATPase_C_sf"/>
</dbReference>
<dbReference type="Gene3D" id="1.20.120.160">
    <property type="entry name" value="HPT domain"/>
    <property type="match status" value="1"/>
</dbReference>
<evidence type="ECO:0000256" key="17">
    <source>
        <dbReference type="PROSITE-ProRule" id="PRU00169"/>
    </source>
</evidence>
<evidence type="ECO:0000256" key="13">
    <source>
        <dbReference type="ARBA" id="ARBA00022989"/>
    </source>
</evidence>
<feature type="modified residue" description="4-aspartylphosphate" evidence="17">
    <location>
        <position position="888"/>
    </location>
</feature>
<keyword evidence="14" id="KW-0902">Two-component regulatory system</keyword>
<dbReference type="CDD" id="cd17546">
    <property type="entry name" value="REC_hyHK_CKI1_RcsC-like"/>
    <property type="match status" value="1"/>
</dbReference>
<feature type="coiled-coil region" evidence="18">
    <location>
        <begin position="561"/>
        <end position="588"/>
    </location>
</feature>
<reference evidence="26" key="3">
    <citation type="submission" date="2017-01" db="EMBL/GenBank/DDBJ databases">
        <authorList>
            <person name="Poblete-Castro I."/>
        </authorList>
    </citation>
    <scope>NUCLEOTIDE SEQUENCE [LARGE SCALE GENOMIC DNA]</scope>
    <source>
        <strain evidence="26">DSM 18361 / CCUG 53116 / MT1</strain>
    </source>
</reference>
<dbReference type="EMBL" id="VZPS01000014">
    <property type="protein sequence ID" value="KAB0483621.1"/>
    <property type="molecule type" value="Genomic_DNA"/>
</dbReference>
<dbReference type="Proteomes" id="UP000460142">
    <property type="component" value="Unassembled WGS sequence"/>
</dbReference>
<dbReference type="PANTHER" id="PTHR43047:SF72">
    <property type="entry name" value="OSMOSENSING HISTIDINE PROTEIN KINASE SLN1"/>
    <property type="match status" value="1"/>
</dbReference>
<keyword evidence="18" id="KW-0175">Coiled coil</keyword>
<dbReference type="PROSITE" id="PS50110">
    <property type="entry name" value="RESPONSE_REGULATORY"/>
    <property type="match status" value="1"/>
</dbReference>
<dbReference type="Pfam" id="PF02518">
    <property type="entry name" value="HATPase_c"/>
    <property type="match status" value="1"/>
</dbReference>
<feature type="domain" description="Response regulatory" evidence="21">
    <location>
        <begin position="839"/>
        <end position="958"/>
    </location>
</feature>
<comment type="subcellular location">
    <subcellularLocation>
        <location evidence="2">Cell inner membrane</location>
        <topology evidence="2">Multi-pass membrane protein</topology>
    </subcellularLocation>
</comment>
<dbReference type="SUPFAM" id="SSF55874">
    <property type="entry name" value="ATPase domain of HSP90 chaperone/DNA topoisomerase II/histidine kinase"/>
    <property type="match status" value="1"/>
</dbReference>
<dbReference type="InterPro" id="IPR003661">
    <property type="entry name" value="HisK_dim/P_dom"/>
</dbReference>
<dbReference type="Gene3D" id="3.30.565.10">
    <property type="entry name" value="Histidine kinase-like ATPase, C-terminal domain"/>
    <property type="match status" value="1"/>
</dbReference>
<evidence type="ECO:0000256" key="15">
    <source>
        <dbReference type="ARBA" id="ARBA00023136"/>
    </source>
</evidence>
<dbReference type="SMART" id="SM00388">
    <property type="entry name" value="HisKA"/>
    <property type="match status" value="1"/>
</dbReference>
<dbReference type="SMART" id="SM00062">
    <property type="entry name" value="PBPb"/>
    <property type="match status" value="2"/>
</dbReference>
<dbReference type="AlphaFoldDB" id="A0A1H0T5X7"/>
<dbReference type="SMART" id="SM00073">
    <property type="entry name" value="HPT"/>
    <property type="match status" value="1"/>
</dbReference>
<dbReference type="Proteomes" id="UP000198549">
    <property type="component" value="Chromosome I"/>
</dbReference>
<evidence type="ECO:0000256" key="9">
    <source>
        <dbReference type="ARBA" id="ARBA00022729"/>
    </source>
</evidence>
<keyword evidence="4" id="KW-1003">Cell membrane</keyword>
<dbReference type="CDD" id="cd13705">
    <property type="entry name" value="PBP2_BvgS_D1"/>
    <property type="match status" value="1"/>
</dbReference>
<evidence type="ECO:0000256" key="11">
    <source>
        <dbReference type="ARBA" id="ARBA00022777"/>
    </source>
</evidence>
<dbReference type="EC" id="2.7.13.3" evidence="3"/>
<keyword evidence="6 17" id="KW-0597">Phosphoprotein</keyword>
<dbReference type="SMART" id="SM00448">
    <property type="entry name" value="REC"/>
    <property type="match status" value="1"/>
</dbReference>
<feature type="modified residue" description="Phosphohistidine" evidence="16">
    <location>
        <position position="1025"/>
    </location>
</feature>
<dbReference type="EMBL" id="LT629709">
    <property type="protein sequence ID" value="SDP49452.1"/>
    <property type="molecule type" value="Genomic_DNA"/>
</dbReference>
<evidence type="ECO:0000256" key="3">
    <source>
        <dbReference type="ARBA" id="ARBA00012438"/>
    </source>
</evidence>
<evidence type="ECO:0000313" key="28">
    <source>
        <dbReference type="Proteomes" id="UP000460142"/>
    </source>
</evidence>
<dbReference type="CDD" id="cd00088">
    <property type="entry name" value="HPT"/>
    <property type="match status" value="1"/>
</dbReference>
<evidence type="ECO:0000313" key="25">
    <source>
        <dbReference type="EMBL" id="SDP49452.1"/>
    </source>
</evidence>
<dbReference type="InterPro" id="IPR005467">
    <property type="entry name" value="His_kinase_dom"/>
</dbReference>
<dbReference type="Pfam" id="PF00072">
    <property type="entry name" value="Response_reg"/>
    <property type="match status" value="1"/>
</dbReference>
<dbReference type="Pfam" id="PF00497">
    <property type="entry name" value="SBP_bac_3"/>
    <property type="match status" value="2"/>
</dbReference>
<evidence type="ECO:0000256" key="4">
    <source>
        <dbReference type="ARBA" id="ARBA00022475"/>
    </source>
</evidence>
<dbReference type="SMART" id="SM00387">
    <property type="entry name" value="HATPase_c"/>
    <property type="match status" value="1"/>
</dbReference>
<dbReference type="GO" id="GO:0005524">
    <property type="term" value="F:ATP binding"/>
    <property type="evidence" value="ECO:0007669"/>
    <property type="project" value="UniProtKB-KW"/>
</dbReference>
<dbReference type="SUPFAM" id="SSF47226">
    <property type="entry name" value="Histidine-containing phosphotransfer domain, HPT domain"/>
    <property type="match status" value="1"/>
</dbReference>
<evidence type="ECO:0000256" key="2">
    <source>
        <dbReference type="ARBA" id="ARBA00004429"/>
    </source>
</evidence>
<name>A0A1H0T5X7_PSERE</name>
<evidence type="ECO:0000256" key="6">
    <source>
        <dbReference type="ARBA" id="ARBA00022553"/>
    </source>
</evidence>
<evidence type="ECO:0000256" key="12">
    <source>
        <dbReference type="ARBA" id="ARBA00022840"/>
    </source>
</evidence>
<dbReference type="Gene3D" id="1.10.287.130">
    <property type="match status" value="1"/>
</dbReference>
<evidence type="ECO:0000256" key="5">
    <source>
        <dbReference type="ARBA" id="ARBA00022519"/>
    </source>
</evidence>
<reference evidence="24" key="2">
    <citation type="submission" date="2017-01" db="EMBL/GenBank/DDBJ databases">
        <authorList>
            <person name="Mah S.A."/>
            <person name="Swanson W.J."/>
            <person name="Moy G.W."/>
            <person name="Vacquier V.D."/>
        </authorList>
    </citation>
    <scope>NUCLEOTIDE SEQUENCE [LARGE SCALE GENOMIC DNA]</scope>
    <source>
        <strain evidence="24">MT1</strain>
    </source>
</reference>
<dbReference type="CDD" id="cd00082">
    <property type="entry name" value="HisKA"/>
    <property type="match status" value="1"/>
</dbReference>
<dbReference type="FunFam" id="3.30.565.10:FF:000010">
    <property type="entry name" value="Sensor histidine kinase RcsC"/>
    <property type="match status" value="1"/>
</dbReference>
<evidence type="ECO:0000256" key="1">
    <source>
        <dbReference type="ARBA" id="ARBA00000085"/>
    </source>
</evidence>
<accession>A0A1H0T5X7</accession>
<dbReference type="SUPFAM" id="SSF47384">
    <property type="entry name" value="Homodimeric domain of signal transducing histidine kinase"/>
    <property type="match status" value="1"/>
</dbReference>
<protein>
    <recommendedName>
        <fullName evidence="3">histidine kinase</fullName>
        <ecNumber evidence="3">2.7.13.3</ecNumber>
    </recommendedName>
</protein>
<dbReference type="InterPro" id="IPR036641">
    <property type="entry name" value="HPT_dom_sf"/>
</dbReference>
<feature type="domain" description="HPt" evidence="22">
    <location>
        <begin position="986"/>
        <end position="1079"/>
    </location>
</feature>
<dbReference type="EMBL" id="MSTQ01000014">
    <property type="protein sequence ID" value="OLU00652.1"/>
    <property type="molecule type" value="Genomic_DNA"/>
</dbReference>
<keyword evidence="10" id="KW-0547">Nucleotide-binding</keyword>
<dbReference type="InterPro" id="IPR011006">
    <property type="entry name" value="CheY-like_superfamily"/>
</dbReference>
<dbReference type="OrthoDB" id="9797243at2"/>
<keyword evidence="26" id="KW-1185">Reference proteome</keyword>
<dbReference type="Pfam" id="PF00512">
    <property type="entry name" value="HisKA"/>
    <property type="match status" value="1"/>
</dbReference>
<evidence type="ECO:0000259" key="22">
    <source>
        <dbReference type="PROSITE" id="PS50894"/>
    </source>
</evidence>
<reference evidence="25 27" key="1">
    <citation type="submission" date="2016-10" db="EMBL/GenBank/DDBJ databases">
        <authorList>
            <person name="de Groot N.N."/>
        </authorList>
    </citation>
    <scope>NUCLEOTIDE SEQUENCE [LARGE SCALE GENOMIC DNA]</scope>
    <source>
        <strain evidence="25 27">BS3776</strain>
    </source>
</reference>
<keyword evidence="7" id="KW-0808">Transferase</keyword>
<dbReference type="PRINTS" id="PR00344">
    <property type="entry name" value="BCTRLSENSOR"/>
</dbReference>
<dbReference type="Pfam" id="PF01627">
    <property type="entry name" value="Hpt"/>
    <property type="match status" value="1"/>
</dbReference>
<evidence type="ECO:0000313" key="23">
    <source>
        <dbReference type="EMBL" id="KAB0483621.1"/>
    </source>
</evidence>
<reference evidence="23 28" key="4">
    <citation type="submission" date="2019-09" db="EMBL/GenBank/DDBJ databases">
        <title>Draft genome sequences of 48 bacterial type strains from the CCUG.</title>
        <authorList>
            <person name="Tunovic T."/>
            <person name="Pineiro-Iglesias B."/>
            <person name="Unosson C."/>
            <person name="Inganas E."/>
            <person name="Ohlen M."/>
            <person name="Cardew S."/>
            <person name="Jensie-Markopoulos S."/>
            <person name="Salva-Serra F."/>
            <person name="Jaen-Luchoro D."/>
            <person name="Karlsson R."/>
            <person name="Svensson-Stadler L."/>
            <person name="Chun J."/>
            <person name="Moore E."/>
        </authorList>
    </citation>
    <scope>NUCLEOTIDE SEQUENCE [LARGE SCALE GENOMIC DNA]</scope>
    <source>
        <strain evidence="23 28">CCUG 53116</strain>
    </source>
</reference>
<evidence type="ECO:0000256" key="18">
    <source>
        <dbReference type="SAM" id="Coils"/>
    </source>
</evidence>
<feature type="domain" description="Histidine kinase" evidence="20">
    <location>
        <begin position="595"/>
        <end position="817"/>
    </location>
</feature>
<dbReference type="PROSITE" id="PS50894">
    <property type="entry name" value="HPT"/>
    <property type="match status" value="1"/>
</dbReference>
<keyword evidence="11 25" id="KW-0418">Kinase</keyword>
<dbReference type="RefSeq" id="WP_075948212.1">
    <property type="nucleotide sequence ID" value="NZ_LT629709.1"/>
</dbReference>
<keyword evidence="13 19" id="KW-1133">Transmembrane helix</keyword>
<dbReference type="SUPFAM" id="SSF53850">
    <property type="entry name" value="Periplasmic binding protein-like II"/>
    <property type="match status" value="2"/>
</dbReference>
<keyword evidence="12" id="KW-0067">ATP-binding</keyword>
<evidence type="ECO:0000256" key="14">
    <source>
        <dbReference type="ARBA" id="ARBA00023012"/>
    </source>
</evidence>
<feature type="transmembrane region" description="Helical" evidence="19">
    <location>
        <begin position="540"/>
        <end position="560"/>
    </location>
</feature>
<evidence type="ECO:0000256" key="8">
    <source>
        <dbReference type="ARBA" id="ARBA00022692"/>
    </source>
</evidence>
<dbReference type="CDD" id="cd16922">
    <property type="entry name" value="HATPase_EvgS-ArcB-TorS-like"/>
    <property type="match status" value="1"/>
</dbReference>